<dbReference type="PANTHER" id="PTHR43775">
    <property type="entry name" value="FATTY ACID SYNTHASE"/>
    <property type="match status" value="1"/>
</dbReference>
<dbReference type="EMBL" id="CAJVRL010000051">
    <property type="protein sequence ID" value="CAG8953567.1"/>
    <property type="molecule type" value="Genomic_DNA"/>
</dbReference>
<dbReference type="Pfam" id="PF00668">
    <property type="entry name" value="Condensation"/>
    <property type="match status" value="1"/>
</dbReference>
<dbReference type="InterPro" id="IPR023213">
    <property type="entry name" value="CAT-like_dom_sf"/>
</dbReference>
<dbReference type="SMART" id="SM00822">
    <property type="entry name" value="PKS_KR"/>
    <property type="match status" value="1"/>
</dbReference>
<accession>A0A9N9KX23</accession>
<keyword evidence="2" id="KW-0597">Phosphoprotein</keyword>
<dbReference type="InterPro" id="IPR050091">
    <property type="entry name" value="PKS_NRPS_Biosynth_Enz"/>
</dbReference>
<dbReference type="InterPro" id="IPR013968">
    <property type="entry name" value="PKS_KR"/>
</dbReference>
<dbReference type="GO" id="GO:0044550">
    <property type="term" value="P:secondary metabolite biosynthetic process"/>
    <property type="evidence" value="ECO:0007669"/>
    <property type="project" value="TreeGrafter"/>
</dbReference>
<reference evidence="6" key="1">
    <citation type="submission" date="2021-07" db="EMBL/GenBank/DDBJ databases">
        <authorList>
            <person name="Durling M."/>
        </authorList>
    </citation>
    <scope>NUCLEOTIDE SEQUENCE</scope>
</reference>
<evidence type="ECO:0000313" key="7">
    <source>
        <dbReference type="Proteomes" id="UP000696280"/>
    </source>
</evidence>
<dbReference type="Proteomes" id="UP000696280">
    <property type="component" value="Unassembled WGS sequence"/>
</dbReference>
<evidence type="ECO:0000313" key="6">
    <source>
        <dbReference type="EMBL" id="CAG8953567.1"/>
    </source>
</evidence>
<organism evidence="6 7">
    <name type="scientific">Hymenoscyphus fraxineus</name>
    <dbReference type="NCBI Taxonomy" id="746836"/>
    <lineage>
        <taxon>Eukaryota</taxon>
        <taxon>Fungi</taxon>
        <taxon>Dikarya</taxon>
        <taxon>Ascomycota</taxon>
        <taxon>Pezizomycotina</taxon>
        <taxon>Leotiomycetes</taxon>
        <taxon>Helotiales</taxon>
        <taxon>Helotiaceae</taxon>
        <taxon>Hymenoscyphus</taxon>
    </lineage>
</organism>
<dbReference type="GO" id="GO:0004312">
    <property type="term" value="F:fatty acid synthase activity"/>
    <property type="evidence" value="ECO:0007669"/>
    <property type="project" value="TreeGrafter"/>
</dbReference>
<evidence type="ECO:0000256" key="2">
    <source>
        <dbReference type="ARBA" id="ARBA00022553"/>
    </source>
</evidence>
<comment type="caution">
    <text evidence="6">The sequence shown here is derived from an EMBL/GenBank/DDBJ whole genome shotgun (WGS) entry which is preliminary data.</text>
</comment>
<gene>
    <name evidence="6" type="ORF">HYFRA_00010025</name>
</gene>
<dbReference type="GO" id="GO:0006633">
    <property type="term" value="P:fatty acid biosynthetic process"/>
    <property type="evidence" value="ECO:0007669"/>
    <property type="project" value="TreeGrafter"/>
</dbReference>
<protein>
    <recommendedName>
        <fullName evidence="5">Ketoreductase domain-containing protein</fullName>
    </recommendedName>
</protein>
<evidence type="ECO:0000259" key="5">
    <source>
        <dbReference type="SMART" id="SM00822"/>
    </source>
</evidence>
<keyword evidence="3" id="KW-0808">Transferase</keyword>
<dbReference type="Gene3D" id="3.30.559.30">
    <property type="entry name" value="Nonribosomal peptide synthetase, condensation domain"/>
    <property type="match status" value="1"/>
</dbReference>
<evidence type="ECO:0000256" key="1">
    <source>
        <dbReference type="ARBA" id="ARBA00022450"/>
    </source>
</evidence>
<dbReference type="InterPro" id="IPR057326">
    <property type="entry name" value="KR_dom"/>
</dbReference>
<dbReference type="Gene3D" id="3.30.559.10">
    <property type="entry name" value="Chloramphenicol acetyltransferase-like domain"/>
    <property type="match status" value="1"/>
</dbReference>
<feature type="compositionally biased region" description="Low complexity" evidence="4">
    <location>
        <begin position="766"/>
        <end position="794"/>
    </location>
</feature>
<dbReference type="SUPFAM" id="SSF51735">
    <property type="entry name" value="NAD(P)-binding Rossmann-fold domains"/>
    <property type="match status" value="1"/>
</dbReference>
<dbReference type="InterPro" id="IPR001242">
    <property type="entry name" value="Condensation_dom"/>
</dbReference>
<dbReference type="Pfam" id="PF08659">
    <property type="entry name" value="KR"/>
    <property type="match status" value="1"/>
</dbReference>
<sequence>MFTGIARALRTEQPDINLQLLDLEKPSDANSEVLAEYFIRLVLAKQQDYSEKSMLWTTESKLALDGEILKISRLIPDRPRNERYNATRRMITKNVTLANSEIEIDIQDGVVSLLGVESALSRRLMAPHTPDQLVLDVDLSMALPCTDQQYFLCYGSVRQKGGKAYTVSRKNGSVILSSFDETLQLESTPGNAPMLMEALAAQIIARSLASNLSRRGAILVYEPPSESLVQAIEYSNSWKGRNVYYATSRTDPAVSTSWIYINPHALTSSIMQMLPSDIATVVDFSAPDARDIRTFVPTNCLIKRFSSSFLEAERQDLASAYNNALLGFKDTKKSNTTVLPIQTLAASASSTTAYPALIDWRPQNDESIMVQVKPLTPLGMFSSTKTHFMVGLNGDLGQSICAYMIRNGARYLAIGSRRGEVNPDWLESMQRDHRADIRLYKMYVCSRQSVRSTIEQIESEMPPIAGVANGALILHDKMFLNMDVESLNDTLKPKVDGTRYLDELFSAPELDYFLLFSSVATIGNNRGQGNYHAANLFMESLVSNRRLRGLAASVIHMGVVVDAGYVASHPEKLRALEGFMWTSEADAHFLFAEGVLASPADSQLAADICMGFKPFFRQGGEAASSKPSWYADSRLSHFIVQMDEGGGSRDPTQEAGAKVNLRRQLDEAKTAQEVHSLLQEVLSVRLETMMQLDVGSLIAVETRSWLLKEINIDIPVLRFLSGDTIHQICETASTQYFASRLEQIQESEKVQISEKDLDQMPEMKQTEQLSISTSSLETSPTPTTISSNSPTGSSWVEVEPDVEVEKMATAEIVKKVEKPKRKEFVREEAMSYAQSRLWFLDQYLDDPTTCNIAVSYMIKGSLDPARLRESLDKVIAHHPALRTCFFANNETGEPTQGLLRSPSPSSSLKYHHASSYEEVQREFVKLQKHEWDLANGHVFEAILISTENKDQHFIIFGYPHIVIDGVSWAVFLRDLQQAYTSQPLSRQKKLYLEASLEKRHAVVSGALDHEIDYWRNVHAELPDVLPLLPFASEAALVPLCADIIHLGSQLVSKIKAASMALRVTPVHFYLAVVQVLFSKLIPAQNLDLCIGITDASRTDEDIADTVGFLMNILPLRCKYGRNDSFAELAQRTSKQVLEARSNSQVPVDVILDHLNVPRDVSFNPLYQITFNYRNSAISDVNLGKDCSLSIDAFRDAEMPHWDGFLDFASVTAVAANIARLALKKDMSLSDSDASKESIVNLGSAGDSTFVIAHHSSGTKSPVAKFQTQMENLFKQEFAEQDMTGWIAEAVKIGMDPLISTFLMAMVDKNEIISFPYLGEPLK</sequence>
<feature type="region of interest" description="Disordered" evidence="4">
    <location>
        <begin position="752"/>
        <end position="795"/>
    </location>
</feature>
<dbReference type="SUPFAM" id="SSF52777">
    <property type="entry name" value="CoA-dependent acyltransferases"/>
    <property type="match status" value="2"/>
</dbReference>
<proteinExistence type="predicted"/>
<dbReference type="OrthoDB" id="3563569at2759"/>
<dbReference type="Gene3D" id="3.40.50.720">
    <property type="entry name" value="NAD(P)-binding Rossmann-like Domain"/>
    <property type="match status" value="1"/>
</dbReference>
<dbReference type="InterPro" id="IPR036291">
    <property type="entry name" value="NAD(P)-bd_dom_sf"/>
</dbReference>
<keyword evidence="7" id="KW-1185">Reference proteome</keyword>
<feature type="domain" description="Ketoreductase" evidence="5">
    <location>
        <begin position="385"/>
        <end position="563"/>
    </location>
</feature>
<dbReference type="PANTHER" id="PTHR43775:SF20">
    <property type="entry name" value="HYBRID PKS-NRPS SYNTHETASE APDA"/>
    <property type="match status" value="1"/>
</dbReference>
<evidence type="ECO:0000256" key="3">
    <source>
        <dbReference type="ARBA" id="ARBA00022679"/>
    </source>
</evidence>
<dbReference type="CDD" id="cd19532">
    <property type="entry name" value="C_PKS-NRPS"/>
    <property type="match status" value="1"/>
</dbReference>
<evidence type="ECO:0000256" key="4">
    <source>
        <dbReference type="SAM" id="MobiDB-lite"/>
    </source>
</evidence>
<keyword evidence="1" id="KW-0596">Phosphopantetheine</keyword>
<name>A0A9N9KX23_9HELO</name>